<proteinExistence type="predicted"/>
<reference evidence="2" key="1">
    <citation type="submission" date="2022-06" db="EMBL/GenBank/DDBJ databases">
        <title>Lactococcus from bovine mastitis in China.</title>
        <authorList>
            <person name="Lin Y."/>
            <person name="Han B."/>
        </authorList>
    </citation>
    <scope>NUCLEOTIDE SEQUENCE</scope>
    <source>
        <strain evidence="2">Hebei-B-39</strain>
    </source>
</reference>
<name>A0A9X4P7F2_9LACT</name>
<protein>
    <submittedName>
        <fullName evidence="2">DUF262 domain-containing protein</fullName>
    </submittedName>
</protein>
<dbReference type="InterPro" id="IPR004919">
    <property type="entry name" value="GmrSD_N"/>
</dbReference>
<dbReference type="Proteomes" id="UP001153203">
    <property type="component" value="Unassembled WGS sequence"/>
</dbReference>
<gene>
    <name evidence="2" type="ORF">NF708_06340</name>
</gene>
<comment type="caution">
    <text evidence="2">The sequence shown here is derived from an EMBL/GenBank/DDBJ whole genome shotgun (WGS) entry which is preliminary data.</text>
</comment>
<dbReference type="EMBL" id="JAMWGI010000003">
    <property type="protein sequence ID" value="MDG6193618.1"/>
    <property type="molecule type" value="Genomic_DNA"/>
</dbReference>
<sequence length="701" mass="82772">MKEKLSLREIANWQLEAEHSEVDLPTIQRGFVWKPKQIEDLWDSILRGYPIGSFLLQRIGNKFDLLDGQQRATSIMLGFLNPYSSEANMKRWSDRTDRLSPTIWVDIDDQAFFPENSKYSIRVTTTSHPWGYQAIENSKALSIPDKRAALAIFEKNKFNKDKTYTQFHNTNIFPYDSSLPVPLAILIEAKSIEEVLEKLKSVPFGITTKQKKDEFKNRDEYLMLLSTTYRSRLEKTFSVVNSKIYGENALRVNYDIITKEVVNEKSSESNSQQDPTLFVRINSSGTKLDGDDSVYSIYKSLYPNSKQLIESIGASFAPAKLIISLVSRLTYTRINGFGFPSRLNVKRFQQQIANDNFKVELENLVGNEENSPFKTLFVQALEILRQRHNLGNRVPDFLVKQLIIKEPDLFLFLLTWLGNNQVKFLSESDKNKIVGKIFTLDWFGFDNYPELWKNVSNAEFFNQSLEKLSTLSIKKGIKAMVPPDLLREYFKETFDDALKMKDEWKHIFKPTQQIIEYYHNHYSSLDNLQIEEYFHEFVIWIRETRNKSLVSFAQREYLNNTFRDYNSMENLEDSAVPWDWDHIYPASWVNNKRVKTFSIRYWTWCIGNYRALSLEQNRAENNNYSPEQRLKEKQIRKNSFVCESNNQFMNDYQYWQCLIKREDDKESSARNHLHAILTRMINIYQKYWDDLEIENFFIHEE</sequence>
<dbReference type="PANTHER" id="PTHR37292">
    <property type="entry name" value="VNG6097C"/>
    <property type="match status" value="1"/>
</dbReference>
<dbReference type="AlphaFoldDB" id="A0A9X4P7F2"/>
<accession>A0A9X4P7F2</accession>
<evidence type="ECO:0000313" key="3">
    <source>
        <dbReference type="Proteomes" id="UP001153203"/>
    </source>
</evidence>
<evidence type="ECO:0000313" key="2">
    <source>
        <dbReference type="EMBL" id="MDG6193618.1"/>
    </source>
</evidence>
<dbReference type="PANTHER" id="PTHR37292:SF2">
    <property type="entry name" value="DUF262 DOMAIN-CONTAINING PROTEIN"/>
    <property type="match status" value="1"/>
</dbReference>
<dbReference type="Pfam" id="PF03235">
    <property type="entry name" value="GmrSD_N"/>
    <property type="match status" value="1"/>
</dbReference>
<evidence type="ECO:0000259" key="1">
    <source>
        <dbReference type="Pfam" id="PF03235"/>
    </source>
</evidence>
<dbReference type="RefSeq" id="WP_279363250.1">
    <property type="nucleotide sequence ID" value="NZ_JAMWGA010000003.1"/>
</dbReference>
<organism evidence="2 3">
    <name type="scientific">Lactococcus formosensis</name>
    <dbReference type="NCBI Taxonomy" id="1281486"/>
    <lineage>
        <taxon>Bacteria</taxon>
        <taxon>Bacillati</taxon>
        <taxon>Bacillota</taxon>
        <taxon>Bacilli</taxon>
        <taxon>Lactobacillales</taxon>
        <taxon>Streptococcaceae</taxon>
        <taxon>Lactococcus</taxon>
    </lineage>
</organism>
<feature type="domain" description="GmrSD restriction endonucleases N-terminal" evidence="1">
    <location>
        <begin position="20"/>
        <end position="293"/>
    </location>
</feature>